<evidence type="ECO:0008006" key="3">
    <source>
        <dbReference type="Google" id="ProtNLM"/>
    </source>
</evidence>
<proteinExistence type="predicted"/>
<dbReference type="EMBL" id="NGLB01000006">
    <property type="protein sequence ID" value="OTN93486.1"/>
    <property type="molecule type" value="Genomic_DNA"/>
</dbReference>
<gene>
    <name evidence="1" type="ORF">A5804_002941</name>
</gene>
<accession>A0AB73N072</accession>
<reference evidence="1 2" key="1">
    <citation type="submission" date="2017-05" db="EMBL/GenBank/DDBJ databases">
        <title>The Genome Sequence of Enterococcus faecium 6F2_DIV0138.</title>
        <authorList>
            <consortium name="The Broad Institute Genomics Platform"/>
            <consortium name="The Broad Institute Genomic Center for Infectious Diseases"/>
            <person name="Earl A."/>
            <person name="Manson A."/>
            <person name="Schwartman J."/>
            <person name="Gilmore M."/>
            <person name="Abouelleil A."/>
            <person name="Cao P."/>
            <person name="Chapman S."/>
            <person name="Cusick C."/>
            <person name="Shea T."/>
            <person name="Young S."/>
            <person name="Neafsey D."/>
            <person name="Nusbaum C."/>
            <person name="Birren B."/>
        </authorList>
    </citation>
    <scope>NUCLEOTIDE SEQUENCE [LARGE SCALE GENOMIC DNA]</scope>
    <source>
        <strain evidence="1 2">6F2_DIV0138</strain>
    </source>
</reference>
<evidence type="ECO:0000313" key="1">
    <source>
        <dbReference type="EMBL" id="OTN93486.1"/>
    </source>
</evidence>
<dbReference type="RefSeq" id="WP_086325325.1">
    <property type="nucleotide sequence ID" value="NZ_NGLB01000006.1"/>
</dbReference>
<organism evidence="1 2">
    <name type="scientific">Enterococcus faecium</name>
    <name type="common">Streptococcus faecium</name>
    <dbReference type="NCBI Taxonomy" id="1352"/>
    <lineage>
        <taxon>Bacteria</taxon>
        <taxon>Bacillati</taxon>
        <taxon>Bacillota</taxon>
        <taxon>Bacilli</taxon>
        <taxon>Lactobacillales</taxon>
        <taxon>Enterococcaceae</taxon>
        <taxon>Enterococcus</taxon>
    </lineage>
</organism>
<evidence type="ECO:0000313" key="2">
    <source>
        <dbReference type="Proteomes" id="UP000194737"/>
    </source>
</evidence>
<sequence length="250" mass="28449">MNNKIKKKVSLFILLGSLGIVTISGCTKPNQQKTKSTETKISHVEKEEQTKEVSKEEMEKDINLLTNLMYKNTLLDTMIGNIGYNILQDPDNPDTAGAMGAFSQYFLEEMYQPTKELYDTSLQELSKAGYEPKETERYLALVRERDKILEEGRAILLKLNENNGSGVAKEYEQYVSVHDFQKLGANEGMALSEMVSTKYPNQEEAKKIVTESLKNSMEKFGDPVDYENIFGEEPENSDIKKVYDELNLNK</sequence>
<name>A0AB73N072_ENTFC</name>
<dbReference type="Proteomes" id="UP000194737">
    <property type="component" value="Unassembled WGS sequence"/>
</dbReference>
<protein>
    <recommendedName>
        <fullName evidence="3">Lipoprotein</fullName>
    </recommendedName>
</protein>
<dbReference type="AlphaFoldDB" id="A0AB73N072"/>
<comment type="caution">
    <text evidence="1">The sequence shown here is derived from an EMBL/GenBank/DDBJ whole genome shotgun (WGS) entry which is preliminary data.</text>
</comment>
<dbReference type="PROSITE" id="PS51257">
    <property type="entry name" value="PROKAR_LIPOPROTEIN"/>
    <property type="match status" value="1"/>
</dbReference>